<gene>
    <name evidence="1" type="ORF">B0A65_18435</name>
</gene>
<protein>
    <recommendedName>
        <fullName evidence="3">DUF4843 domain-containing protein</fullName>
    </recommendedName>
</protein>
<organism evidence="1 2">
    <name type="scientific">Flavobacterium frigidimaris</name>
    <dbReference type="NCBI Taxonomy" id="262320"/>
    <lineage>
        <taxon>Bacteria</taxon>
        <taxon>Pseudomonadati</taxon>
        <taxon>Bacteroidota</taxon>
        <taxon>Flavobacteriia</taxon>
        <taxon>Flavobacteriales</taxon>
        <taxon>Flavobacteriaceae</taxon>
        <taxon>Flavobacterium</taxon>
    </lineage>
</organism>
<keyword evidence="2" id="KW-1185">Reference proteome</keyword>
<evidence type="ECO:0008006" key="3">
    <source>
        <dbReference type="Google" id="ProtNLM"/>
    </source>
</evidence>
<evidence type="ECO:0000313" key="2">
    <source>
        <dbReference type="Proteomes" id="UP000198382"/>
    </source>
</evidence>
<reference evidence="1 2" key="1">
    <citation type="submission" date="2016-11" db="EMBL/GenBank/DDBJ databases">
        <title>Whole genomes of Flavobacteriaceae.</title>
        <authorList>
            <person name="Stine C."/>
            <person name="Li C."/>
            <person name="Tadesse D."/>
        </authorList>
    </citation>
    <scope>NUCLEOTIDE SEQUENCE [LARGE SCALE GENOMIC DNA]</scope>
    <source>
        <strain evidence="1 2">DSM 15937</strain>
    </source>
</reference>
<accession>A0ABX4BLH6</accession>
<comment type="caution">
    <text evidence="1">The sequence shown here is derived from an EMBL/GenBank/DDBJ whole genome shotgun (WGS) entry which is preliminary data.</text>
</comment>
<dbReference type="Proteomes" id="UP000198382">
    <property type="component" value="Unassembled WGS sequence"/>
</dbReference>
<dbReference type="EMBL" id="MUGV01000035">
    <property type="protein sequence ID" value="OXA76634.1"/>
    <property type="molecule type" value="Genomic_DNA"/>
</dbReference>
<sequence>MKANILNRIPKILVFAFVFFSCSSDLDFDQVNDLKLKPVFVANLAYFNVAAGQFSDAGTEQKIAFDTRDFDAFKDKFFRDNLVKAEFNFEVENTIVRAFTLDVLLLNDSDQVLQTLRFTVPAYTGSSNVIKYPTEVFESQRLALLKQTTKIGFLVKMASGPPINEDSLGNLKLRSSATVYMEIE</sequence>
<dbReference type="RefSeq" id="WP_074656486.1">
    <property type="nucleotide sequence ID" value="NZ_MUGV01000035.1"/>
</dbReference>
<dbReference type="PROSITE" id="PS51257">
    <property type="entry name" value="PROKAR_LIPOPROTEIN"/>
    <property type="match status" value="1"/>
</dbReference>
<evidence type="ECO:0000313" key="1">
    <source>
        <dbReference type="EMBL" id="OXA76634.1"/>
    </source>
</evidence>
<proteinExistence type="predicted"/>
<name>A0ABX4BLH6_FLAFR</name>